<evidence type="ECO:0000256" key="7">
    <source>
        <dbReference type="PIRSR" id="PIRSR600898-1"/>
    </source>
</evidence>
<dbReference type="GO" id="GO:0005525">
    <property type="term" value="F:GTP binding"/>
    <property type="evidence" value="ECO:0007669"/>
    <property type="project" value="UniProtKB-KW"/>
</dbReference>
<keyword evidence="6" id="KW-0342">GTP-binding</keyword>
<dbReference type="SUPFAM" id="SSF50465">
    <property type="entry name" value="EF-Tu/eEF-1alpha/eIF2-gamma C-terminal domain"/>
    <property type="match status" value="1"/>
</dbReference>
<protein>
    <submittedName>
        <fullName evidence="10">Gtp-binding 1</fullName>
    </submittedName>
</protein>
<evidence type="ECO:0000313" key="11">
    <source>
        <dbReference type="Proteomes" id="UP000265663"/>
    </source>
</evidence>
<dbReference type="InterPro" id="IPR035531">
    <property type="entry name" value="GTPBP1-like"/>
</dbReference>
<name>A0A3M7M7E8_9PLEO</name>
<dbReference type="InterPro" id="IPR050055">
    <property type="entry name" value="EF-Tu_GTPase"/>
</dbReference>
<dbReference type="GO" id="GO:0046872">
    <property type="term" value="F:metal ion binding"/>
    <property type="evidence" value="ECO:0007669"/>
    <property type="project" value="UniProtKB-KW"/>
</dbReference>
<dbReference type="SUPFAM" id="SSF140959">
    <property type="entry name" value="Indolic compounds 2,3-dioxygenase-like"/>
    <property type="match status" value="1"/>
</dbReference>
<dbReference type="PROSITE" id="PS51722">
    <property type="entry name" value="G_TR_2"/>
    <property type="match status" value="1"/>
</dbReference>
<dbReference type="Gene3D" id="3.40.50.300">
    <property type="entry name" value="P-loop containing nucleotide triphosphate hydrolases"/>
    <property type="match status" value="1"/>
</dbReference>
<dbReference type="InterPro" id="IPR037217">
    <property type="entry name" value="Trp/Indoleamine_2_3_dOase-like"/>
</dbReference>
<dbReference type="FunFam" id="3.40.50.300:FF:000091">
    <property type="entry name" value="Probable GTP-binding protein 1"/>
    <property type="match status" value="1"/>
</dbReference>
<dbReference type="GO" id="GO:0016702">
    <property type="term" value="F:oxidoreductase activity, acting on single donors with incorporation of molecular oxygen, incorporation of two atoms of oxygen"/>
    <property type="evidence" value="ECO:0007669"/>
    <property type="project" value="UniProtKB-ARBA"/>
</dbReference>
<evidence type="ECO:0000256" key="8">
    <source>
        <dbReference type="SAM" id="MobiDB-lite"/>
    </source>
</evidence>
<dbReference type="SUPFAM" id="SSF52540">
    <property type="entry name" value="P-loop containing nucleoside triphosphate hydrolases"/>
    <property type="match status" value="1"/>
</dbReference>
<accession>A0A3M7M7E8</accession>
<feature type="compositionally biased region" description="Basic and acidic residues" evidence="8">
    <location>
        <begin position="477"/>
        <end position="493"/>
    </location>
</feature>
<dbReference type="CDD" id="cd04165">
    <property type="entry name" value="GTPBP1_like"/>
    <property type="match status" value="1"/>
</dbReference>
<dbReference type="Gene3D" id="1.20.58.480">
    <property type="match status" value="1"/>
</dbReference>
<proteinExistence type="inferred from homology"/>
<evidence type="ECO:0000259" key="9">
    <source>
        <dbReference type="PROSITE" id="PS51722"/>
    </source>
</evidence>
<dbReference type="CDD" id="cd03708">
    <property type="entry name" value="GTPBP_III"/>
    <property type="match status" value="1"/>
</dbReference>
<dbReference type="Pfam" id="PF03144">
    <property type="entry name" value="GTP_EFTU_D2"/>
    <property type="match status" value="1"/>
</dbReference>
<dbReference type="AlphaFoldDB" id="A0A3M7M7E8"/>
<dbReference type="Proteomes" id="UP000265663">
    <property type="component" value="Unassembled WGS sequence"/>
</dbReference>
<keyword evidence="7" id="KW-0349">Heme</keyword>
<reference evidence="10 11" key="1">
    <citation type="journal article" date="2014" name="PLoS ONE">
        <title>De novo Genome Assembly of the Fungal Plant Pathogen Pyrenophora semeniperda.</title>
        <authorList>
            <person name="Soliai M.M."/>
            <person name="Meyer S.E."/>
            <person name="Udall J.A."/>
            <person name="Elzinga D.E."/>
            <person name="Hermansen R.A."/>
            <person name="Bodily P.M."/>
            <person name="Hart A.A."/>
            <person name="Coleman C.E."/>
        </authorList>
    </citation>
    <scope>NUCLEOTIDE SEQUENCE [LARGE SCALE GENOMIC DNA]</scope>
    <source>
        <strain evidence="10 11">CCB06</strain>
        <tissue evidence="10">Mycelium</tissue>
    </source>
</reference>
<evidence type="ECO:0000256" key="1">
    <source>
        <dbReference type="ARBA" id="ARBA00007119"/>
    </source>
</evidence>
<dbReference type="InterPro" id="IPR027417">
    <property type="entry name" value="P-loop_NTPase"/>
</dbReference>
<dbReference type="InterPro" id="IPR004161">
    <property type="entry name" value="EFTu-like_2"/>
</dbReference>
<dbReference type="InterPro" id="IPR009000">
    <property type="entry name" value="Transl_B-barrel_sf"/>
</dbReference>
<dbReference type="EMBL" id="KE747824">
    <property type="protein sequence ID" value="RMZ70408.1"/>
    <property type="molecule type" value="Genomic_DNA"/>
</dbReference>
<keyword evidence="4" id="KW-0547">Nucleotide-binding</keyword>
<dbReference type="OrthoDB" id="248233at2759"/>
<keyword evidence="11" id="KW-1185">Reference proteome</keyword>
<sequence>MLSSYFNFPVLSDTRPGDHSLPAFMVSTTRGFLPRQEPIVELPKEFAPLESLLQRMPIKTLSGEPGLLANFTFGDTLLKELPDLTPEVEKYSHDLVVMNALYRDYSFLASAYLFEPCHERHVRGEGYGLGRQSLPRCIALPIVKVAEIAGFKPFMEYAGSYALFNYRLEDPSKGLEYDNLRLIRAFEHGLDPSSSEAGFVLVHIAMVKESGALIEGACEMLESCSSQDRERFNDGLRTLVGGLKKVNGVMNTMWNRSKPQGYTNFRTFIFGITSQSMFPNGVIYEGVSEEPMSFRGESGANDSMIPMCDNLLQVQMPETPLTDILKDFRQYRPGNHREFLEAVRDCAQQAGVREFAKGDSISAALYLQALDQVRDFRWRHWCFTREYILKHTTHPTATGGSPIVTWLPNQLTAVLVQMADTYEYCKSINGVSDIMDTANLQRETLRKEVEKYCGERATHLMELLTLVRFSPKPDTMASRHEPKQSLAERRKGESALSEFADYVQKQQALRRPPGQPTAVKVLDDPEDELSILDELGLSDDNKSHIRLKTLLTDPAEEHVAALTEHIKERLAEGHGEVLFDIGLEDTGDHMGLTKELWDFALERIGLVCEQIKADYKLLMTRNVGGDVEVGPRHAKDTGFSGKILLRQRPESVDDVIETRIAVVGNGESCEPRLFDAGKSTMLGVLVKGGLDDGRGKARVNLFRHKHEIESGRTSSVGMEIMGFDSKSEVVVSSVAGRKLTWEEIGRRSAKVISFTDLAGHERYLRTTVFGLLSSEPNYCLLMIAANNGLVGMSKEHLGIALALNVPVMVVITKIDICPPQILEQTITQLTKILKSPGARKIPIFIKNREECIQTATQFVSSRICPIFQVSNVTGHNLDLVRMFLNALPHHGHYDSTAPLEFHVNDTFSVPFVGTVVSGVVKSGVIHTGDTVLIGPDSLGQFQTTKVRSIERKRIQVPGCSAGQSASLALRNTRRKDVRKGMVVLHKADKPDPATGILPNPKVYREFVAEVLILSHATTIKTKYQAMLHVGPVSQTCAIIDIDRQYIRTGDRAQVAFRFVQRPEYLTVGDRILFREGRTKGLGIVKQVGYDYKKPLNPELNKEKEKHEVGEEARGKVEAK</sequence>
<dbReference type="FunFam" id="2.40.30.10:FF:000014">
    <property type="entry name" value="Probable GTP-binding protein 1"/>
    <property type="match status" value="1"/>
</dbReference>
<organism evidence="10 11">
    <name type="scientific">Pyrenophora seminiperda CCB06</name>
    <dbReference type="NCBI Taxonomy" id="1302712"/>
    <lineage>
        <taxon>Eukaryota</taxon>
        <taxon>Fungi</taxon>
        <taxon>Dikarya</taxon>
        <taxon>Ascomycota</taxon>
        <taxon>Pezizomycotina</taxon>
        <taxon>Dothideomycetes</taxon>
        <taxon>Pleosporomycetidae</taxon>
        <taxon>Pleosporales</taxon>
        <taxon>Pleosporineae</taxon>
        <taxon>Pleosporaceae</taxon>
        <taxon>Pyrenophora</taxon>
    </lineage>
</organism>
<dbReference type="GO" id="GO:0003924">
    <property type="term" value="F:GTPase activity"/>
    <property type="evidence" value="ECO:0007669"/>
    <property type="project" value="InterPro"/>
</dbReference>
<dbReference type="GO" id="GO:0003746">
    <property type="term" value="F:translation elongation factor activity"/>
    <property type="evidence" value="ECO:0007669"/>
    <property type="project" value="TreeGrafter"/>
</dbReference>
<dbReference type="Gene3D" id="2.40.30.10">
    <property type="entry name" value="Translation factors"/>
    <property type="match status" value="1"/>
</dbReference>
<keyword evidence="3 7" id="KW-0479">Metal-binding</keyword>
<evidence type="ECO:0000256" key="3">
    <source>
        <dbReference type="ARBA" id="ARBA00022723"/>
    </source>
</evidence>
<feature type="binding site" description="proximal binding residue" evidence="7">
    <location>
        <position position="380"/>
    </location>
    <ligand>
        <name>heme b</name>
        <dbReference type="ChEBI" id="CHEBI:60344"/>
    </ligand>
    <ligandPart>
        <name>Fe</name>
        <dbReference type="ChEBI" id="CHEBI:18248"/>
    </ligandPart>
</feature>
<gene>
    <name evidence="10" type="ORF">GMOD_00000496</name>
</gene>
<dbReference type="InterPro" id="IPR009001">
    <property type="entry name" value="Transl_elong_EF1A/Init_IF2_C"/>
</dbReference>
<comment type="similarity">
    <text evidence="1">Belongs to the indoleamine 2,3-dioxygenase family.</text>
</comment>
<dbReference type="GO" id="GO:0020037">
    <property type="term" value="F:heme binding"/>
    <property type="evidence" value="ECO:0007669"/>
    <property type="project" value="InterPro"/>
</dbReference>
<dbReference type="CDD" id="cd03694">
    <property type="entry name" value="GTPBP_II"/>
    <property type="match status" value="1"/>
</dbReference>
<feature type="region of interest" description="Disordered" evidence="8">
    <location>
        <begin position="1094"/>
        <end position="1119"/>
    </location>
</feature>
<feature type="domain" description="Tr-type G" evidence="9">
    <location>
        <begin position="675"/>
        <end position="896"/>
    </location>
</feature>
<keyword evidence="5 7" id="KW-0408">Iron</keyword>
<evidence type="ECO:0000256" key="4">
    <source>
        <dbReference type="ARBA" id="ARBA00022741"/>
    </source>
</evidence>
<dbReference type="PANTHER" id="PTHR43721:SF9">
    <property type="entry name" value="GTP-BINDING PROTEIN 1"/>
    <property type="match status" value="1"/>
</dbReference>
<dbReference type="InterPro" id="IPR000795">
    <property type="entry name" value="T_Tr_GTP-bd_dom"/>
</dbReference>
<dbReference type="PANTHER" id="PTHR43721">
    <property type="entry name" value="ELONGATION FACTOR TU-RELATED"/>
    <property type="match status" value="1"/>
</dbReference>
<evidence type="ECO:0000256" key="5">
    <source>
        <dbReference type="ARBA" id="ARBA00023004"/>
    </source>
</evidence>
<dbReference type="Pfam" id="PF00009">
    <property type="entry name" value="GTP_EFTU"/>
    <property type="match status" value="1"/>
</dbReference>
<evidence type="ECO:0000256" key="6">
    <source>
        <dbReference type="ARBA" id="ARBA00023134"/>
    </source>
</evidence>
<dbReference type="GO" id="GO:0019441">
    <property type="term" value="P:L-tryptophan catabolic process to kynurenine"/>
    <property type="evidence" value="ECO:0007669"/>
    <property type="project" value="InterPro"/>
</dbReference>
<evidence type="ECO:0000256" key="2">
    <source>
        <dbReference type="ARBA" id="ARBA00007249"/>
    </source>
</evidence>
<evidence type="ECO:0000313" key="10">
    <source>
        <dbReference type="EMBL" id="RMZ70408.1"/>
    </source>
</evidence>
<feature type="region of interest" description="Disordered" evidence="8">
    <location>
        <begin position="473"/>
        <end position="493"/>
    </location>
</feature>
<dbReference type="FunFam" id="1.20.58.480:FF:000005">
    <property type="entry name" value="Indoleamine 2,3-dioxygenase family protein"/>
    <property type="match status" value="1"/>
</dbReference>
<dbReference type="InterPro" id="IPR000898">
    <property type="entry name" value="Indolamine_dOase"/>
</dbReference>
<dbReference type="SUPFAM" id="SSF50447">
    <property type="entry name" value="Translation proteins"/>
    <property type="match status" value="1"/>
</dbReference>
<dbReference type="Pfam" id="PF01231">
    <property type="entry name" value="IDO"/>
    <property type="match status" value="1"/>
</dbReference>
<comment type="similarity">
    <text evidence="2">Belongs to the TRAFAC class translation factor GTPase superfamily. Classic translation factor GTPase family. EF-Tu/EF-1A subfamily.</text>
</comment>